<dbReference type="GO" id="GO:0000287">
    <property type="term" value="F:magnesium ion binding"/>
    <property type="evidence" value="ECO:0007669"/>
    <property type="project" value="InterPro"/>
</dbReference>
<dbReference type="EMBL" id="FOMS01000002">
    <property type="protein sequence ID" value="SFD63762.1"/>
    <property type="molecule type" value="Genomic_DNA"/>
</dbReference>
<keyword evidence="7" id="KW-1185">Reference proteome</keyword>
<gene>
    <name evidence="6" type="ORF">SAMN04515678_10254</name>
</gene>
<protein>
    <recommendedName>
        <fullName evidence="2">inorganic diphosphatase</fullName>
        <ecNumber evidence="2">3.6.1.1</ecNumber>
    </recommendedName>
</protein>
<proteinExistence type="predicted"/>
<keyword evidence="5" id="KW-0460">Magnesium</keyword>
<accession>A0A1I1TYU5</accession>
<keyword evidence="4" id="KW-0378">Hydrolase</keyword>
<dbReference type="InterPro" id="IPR036649">
    <property type="entry name" value="Pyrophosphatase_sf"/>
</dbReference>
<dbReference type="GO" id="GO:0005737">
    <property type="term" value="C:cytoplasm"/>
    <property type="evidence" value="ECO:0007669"/>
    <property type="project" value="InterPro"/>
</dbReference>
<name>A0A1I1TYU5_9RHOB</name>
<evidence type="ECO:0000256" key="2">
    <source>
        <dbReference type="ARBA" id="ARBA00012146"/>
    </source>
</evidence>
<dbReference type="Pfam" id="PF00719">
    <property type="entry name" value="Pyrophosphatase"/>
    <property type="match status" value="1"/>
</dbReference>
<evidence type="ECO:0000256" key="5">
    <source>
        <dbReference type="ARBA" id="ARBA00022842"/>
    </source>
</evidence>
<dbReference type="InterPro" id="IPR008162">
    <property type="entry name" value="Pyrophosphatase"/>
</dbReference>
<dbReference type="EC" id="3.6.1.1" evidence="2"/>
<evidence type="ECO:0000313" key="7">
    <source>
        <dbReference type="Proteomes" id="UP000325289"/>
    </source>
</evidence>
<keyword evidence="3" id="KW-0479">Metal-binding</keyword>
<dbReference type="GO" id="GO:0006796">
    <property type="term" value="P:phosphate-containing compound metabolic process"/>
    <property type="evidence" value="ECO:0007669"/>
    <property type="project" value="InterPro"/>
</dbReference>
<evidence type="ECO:0000313" key="6">
    <source>
        <dbReference type="EMBL" id="SFD63762.1"/>
    </source>
</evidence>
<evidence type="ECO:0000256" key="3">
    <source>
        <dbReference type="ARBA" id="ARBA00022723"/>
    </source>
</evidence>
<comment type="cofactor">
    <cofactor evidence="1">
        <name>Mg(2+)</name>
        <dbReference type="ChEBI" id="CHEBI:18420"/>
    </cofactor>
</comment>
<evidence type="ECO:0000256" key="1">
    <source>
        <dbReference type="ARBA" id="ARBA00001946"/>
    </source>
</evidence>
<evidence type="ECO:0000256" key="4">
    <source>
        <dbReference type="ARBA" id="ARBA00022801"/>
    </source>
</evidence>
<dbReference type="GO" id="GO:0004427">
    <property type="term" value="F:inorganic diphosphate phosphatase activity"/>
    <property type="evidence" value="ECO:0007669"/>
    <property type="project" value="UniProtKB-EC"/>
</dbReference>
<dbReference type="OrthoDB" id="5187599at2"/>
<dbReference type="Proteomes" id="UP000325289">
    <property type="component" value="Unassembled WGS sequence"/>
</dbReference>
<dbReference type="Gene3D" id="3.90.80.10">
    <property type="entry name" value="Inorganic pyrophosphatase"/>
    <property type="match status" value="1"/>
</dbReference>
<dbReference type="RefSeq" id="WP_149754478.1">
    <property type="nucleotide sequence ID" value="NZ_FOMS01000002.1"/>
</dbReference>
<dbReference type="SUPFAM" id="SSF50324">
    <property type="entry name" value="Inorganic pyrophosphatase"/>
    <property type="match status" value="1"/>
</dbReference>
<reference evidence="6 7" key="1">
    <citation type="submission" date="2016-10" db="EMBL/GenBank/DDBJ databases">
        <authorList>
            <person name="Varghese N."/>
            <person name="Submissions S."/>
        </authorList>
    </citation>
    <scope>NUCLEOTIDE SEQUENCE [LARGE SCALE GENOMIC DNA]</scope>
    <source>
        <strain evidence="7">YIM D21,KCTC 23444,ACCC 10710</strain>
    </source>
</reference>
<dbReference type="PANTHER" id="PTHR10286">
    <property type="entry name" value="INORGANIC PYROPHOSPHATASE"/>
    <property type="match status" value="1"/>
</dbReference>
<organism evidence="6 7">
    <name type="scientific">Roseivivax sediminis</name>
    <dbReference type="NCBI Taxonomy" id="936889"/>
    <lineage>
        <taxon>Bacteria</taxon>
        <taxon>Pseudomonadati</taxon>
        <taxon>Pseudomonadota</taxon>
        <taxon>Alphaproteobacteria</taxon>
        <taxon>Rhodobacterales</taxon>
        <taxon>Roseobacteraceae</taxon>
        <taxon>Roseivivax</taxon>
    </lineage>
</organism>
<sequence length="177" mass="19750">MFSTAIRSVPSRTRDGAVNVFIETPKGSRHKFDIDDSGLFRIALELPEGVTFPFSFGFVPATLAEDGDALDIMLVTAGGLPAGALIDARLIGVLKMENDEDGTMARNDRIVAIANMSRIYEGVETMSEMRHGFAWDIEEFFDTYNRMIERPFRLVGRGEKDEAMAMLEAAEERHRGR</sequence>
<dbReference type="AlphaFoldDB" id="A0A1I1TYU5"/>